<dbReference type="GO" id="GO:0000981">
    <property type="term" value="F:DNA-binding transcription factor activity, RNA polymerase II-specific"/>
    <property type="evidence" value="ECO:0007669"/>
    <property type="project" value="TreeGrafter"/>
</dbReference>
<organism evidence="2 3">
    <name type="scientific">Paramuricea clavata</name>
    <name type="common">Red gorgonian</name>
    <name type="synonym">Violescent sea-whip</name>
    <dbReference type="NCBI Taxonomy" id="317549"/>
    <lineage>
        <taxon>Eukaryota</taxon>
        <taxon>Metazoa</taxon>
        <taxon>Cnidaria</taxon>
        <taxon>Anthozoa</taxon>
        <taxon>Octocorallia</taxon>
        <taxon>Malacalcyonacea</taxon>
        <taxon>Plexauridae</taxon>
        <taxon>Paramuricea</taxon>
    </lineage>
</organism>
<evidence type="ECO:0000313" key="2">
    <source>
        <dbReference type="EMBL" id="CAB3981887.1"/>
    </source>
</evidence>
<dbReference type="SUPFAM" id="SSF47459">
    <property type="entry name" value="HLH, helix-loop-helix DNA-binding domain"/>
    <property type="match status" value="1"/>
</dbReference>
<protein>
    <submittedName>
        <fullName evidence="2">Transcription factor 15-like</fullName>
    </submittedName>
</protein>
<dbReference type="InterPro" id="IPR036638">
    <property type="entry name" value="HLH_DNA-bd_sf"/>
</dbReference>
<dbReference type="Gene3D" id="4.10.280.10">
    <property type="entry name" value="Helix-loop-helix DNA-binding domain"/>
    <property type="match status" value="1"/>
</dbReference>
<name>A0A7D9HHN4_PARCT</name>
<dbReference type="PANTHER" id="PTHR23349:SF42">
    <property type="entry name" value="BHLH DOMAIN-CONTAINING PROTEIN"/>
    <property type="match status" value="1"/>
</dbReference>
<keyword evidence="3" id="KW-1185">Reference proteome</keyword>
<dbReference type="PROSITE" id="PS50888">
    <property type="entry name" value="BHLH"/>
    <property type="match status" value="1"/>
</dbReference>
<dbReference type="CDD" id="cd11390">
    <property type="entry name" value="bHLH_TS"/>
    <property type="match status" value="1"/>
</dbReference>
<evidence type="ECO:0000313" key="3">
    <source>
        <dbReference type="Proteomes" id="UP001152795"/>
    </source>
</evidence>
<dbReference type="Pfam" id="PF00010">
    <property type="entry name" value="HLH"/>
    <property type="match status" value="1"/>
</dbReference>
<dbReference type="AlphaFoldDB" id="A0A7D9HHN4"/>
<dbReference type="Proteomes" id="UP001152795">
    <property type="component" value="Unassembled WGS sequence"/>
</dbReference>
<reference evidence="2" key="1">
    <citation type="submission" date="2020-04" db="EMBL/GenBank/DDBJ databases">
        <authorList>
            <person name="Alioto T."/>
            <person name="Alioto T."/>
            <person name="Gomez Garrido J."/>
        </authorList>
    </citation>
    <scope>NUCLEOTIDE SEQUENCE</scope>
    <source>
        <strain evidence="2">A484AB</strain>
    </source>
</reference>
<proteinExistence type="predicted"/>
<comment type="caution">
    <text evidence="2">The sequence shown here is derived from an EMBL/GenBank/DDBJ whole genome shotgun (WGS) entry which is preliminary data.</text>
</comment>
<dbReference type="EMBL" id="CACRXK020000439">
    <property type="protein sequence ID" value="CAB3981887.1"/>
    <property type="molecule type" value="Genomic_DNA"/>
</dbReference>
<sequence>MPEKEEIQVHDEEQRATETKPKQRKRRRKRMLTGISKQRRLANERERKRLQVVNTAFVSLKNALPLSSVDQKISRIEIVRLASRHIASLMQLLQHGEDLEGVENEHFCCEDQIISDDELIDNHGDSDGCDGPDNLNL</sequence>
<feature type="compositionally biased region" description="Basic residues" evidence="1">
    <location>
        <begin position="22"/>
        <end position="31"/>
    </location>
</feature>
<dbReference type="OrthoDB" id="5969565at2759"/>
<accession>A0A7D9HHN4</accession>
<feature type="region of interest" description="Disordered" evidence="1">
    <location>
        <begin position="1"/>
        <end position="45"/>
    </location>
</feature>
<dbReference type="PANTHER" id="PTHR23349">
    <property type="entry name" value="BASIC HELIX-LOOP-HELIX TRANSCRIPTION FACTOR, TWIST"/>
    <property type="match status" value="1"/>
</dbReference>
<dbReference type="GO" id="GO:0000977">
    <property type="term" value="F:RNA polymerase II transcription regulatory region sequence-specific DNA binding"/>
    <property type="evidence" value="ECO:0007669"/>
    <property type="project" value="TreeGrafter"/>
</dbReference>
<dbReference type="SMART" id="SM00353">
    <property type="entry name" value="HLH"/>
    <property type="match status" value="1"/>
</dbReference>
<dbReference type="GO" id="GO:0046983">
    <property type="term" value="F:protein dimerization activity"/>
    <property type="evidence" value="ECO:0007669"/>
    <property type="project" value="InterPro"/>
</dbReference>
<evidence type="ECO:0000256" key="1">
    <source>
        <dbReference type="SAM" id="MobiDB-lite"/>
    </source>
</evidence>
<feature type="compositionally biased region" description="Basic and acidic residues" evidence="1">
    <location>
        <begin position="1"/>
        <end position="21"/>
    </location>
</feature>
<gene>
    <name evidence="2" type="ORF">PACLA_8A034268</name>
</gene>
<dbReference type="InterPro" id="IPR011598">
    <property type="entry name" value="bHLH_dom"/>
</dbReference>
<dbReference type="InterPro" id="IPR050283">
    <property type="entry name" value="E-box_TF_Regulators"/>
</dbReference>
<dbReference type="GO" id="GO:0032502">
    <property type="term" value="P:developmental process"/>
    <property type="evidence" value="ECO:0007669"/>
    <property type="project" value="TreeGrafter"/>
</dbReference>